<evidence type="ECO:0000313" key="1">
    <source>
        <dbReference type="EMBL" id="ATA19788.1"/>
    </source>
</evidence>
<dbReference type="AlphaFoldDB" id="A0A250B0N6"/>
<sequence length="62" mass="6844">MTYPLSHSANTLAEARDDLQALSQTFALPPLNYIDISSQERLTQMMNNWPLLAELAQGAGSH</sequence>
<evidence type="ECO:0000313" key="2">
    <source>
        <dbReference type="Proteomes" id="UP000217182"/>
    </source>
</evidence>
<accession>A0A250B0N6</accession>
<dbReference type="KEGG" id="gqu:AWC35_10850"/>
<gene>
    <name evidence="1" type="ORF">AWC35_10850</name>
</gene>
<dbReference type="Proteomes" id="UP000217182">
    <property type="component" value="Chromosome"/>
</dbReference>
<name>A0A250B0N6_9GAMM</name>
<dbReference type="OrthoDB" id="6636615at2"/>
<dbReference type="NCBIfam" id="NF040717">
    <property type="entry name" value="BcsR_only"/>
    <property type="match status" value="1"/>
</dbReference>
<evidence type="ECO:0008006" key="3">
    <source>
        <dbReference type="Google" id="ProtNLM"/>
    </source>
</evidence>
<reference evidence="1 2" key="1">
    <citation type="submission" date="2016-01" db="EMBL/GenBank/DDBJ databases">
        <authorList>
            <person name="Oliw E.H."/>
        </authorList>
    </citation>
    <scope>NUCLEOTIDE SEQUENCE [LARGE SCALE GENOMIC DNA]</scope>
    <source>
        <strain evidence="1 2">FRB97</strain>
    </source>
</reference>
<protein>
    <recommendedName>
        <fullName evidence="3">Cellulose biosynthesis protein BcsR</fullName>
    </recommendedName>
</protein>
<dbReference type="Pfam" id="PF10945">
    <property type="entry name" value="CBP_BcsR"/>
    <property type="match status" value="1"/>
</dbReference>
<keyword evidence="2" id="KW-1185">Reference proteome</keyword>
<dbReference type="InterPro" id="IPR024487">
    <property type="entry name" value="CBP_BcsR"/>
</dbReference>
<proteinExistence type="predicted"/>
<dbReference type="RefSeq" id="WP_095846395.1">
    <property type="nucleotide sequence ID" value="NZ_CP014136.1"/>
</dbReference>
<organism evidence="1 2">
    <name type="scientific">Gibbsiella quercinecans</name>
    <dbReference type="NCBI Taxonomy" id="929813"/>
    <lineage>
        <taxon>Bacteria</taxon>
        <taxon>Pseudomonadati</taxon>
        <taxon>Pseudomonadota</taxon>
        <taxon>Gammaproteobacteria</taxon>
        <taxon>Enterobacterales</taxon>
        <taxon>Yersiniaceae</taxon>
        <taxon>Gibbsiella</taxon>
    </lineage>
</organism>
<dbReference type="EMBL" id="CP014136">
    <property type="protein sequence ID" value="ATA19788.1"/>
    <property type="molecule type" value="Genomic_DNA"/>
</dbReference>